<organism evidence="1">
    <name type="scientific">marine sediment metagenome</name>
    <dbReference type="NCBI Taxonomy" id="412755"/>
    <lineage>
        <taxon>unclassified sequences</taxon>
        <taxon>metagenomes</taxon>
        <taxon>ecological metagenomes</taxon>
    </lineage>
</organism>
<reference evidence="1" key="1">
    <citation type="journal article" date="2014" name="Front. Microbiol.">
        <title>High frequency of phylogenetically diverse reductive dehalogenase-homologous genes in deep subseafloor sedimentary metagenomes.</title>
        <authorList>
            <person name="Kawai M."/>
            <person name="Futagami T."/>
            <person name="Toyoda A."/>
            <person name="Takaki Y."/>
            <person name="Nishi S."/>
            <person name="Hori S."/>
            <person name="Arai W."/>
            <person name="Tsubouchi T."/>
            <person name="Morono Y."/>
            <person name="Uchiyama I."/>
            <person name="Ito T."/>
            <person name="Fujiyama A."/>
            <person name="Inagaki F."/>
            <person name="Takami H."/>
        </authorList>
    </citation>
    <scope>NUCLEOTIDE SEQUENCE</scope>
    <source>
        <strain evidence="1">Expedition CK06-06</strain>
    </source>
</reference>
<evidence type="ECO:0000313" key="1">
    <source>
        <dbReference type="EMBL" id="GAI50069.1"/>
    </source>
</evidence>
<sequence length="126" mass="13686">VMSITKVNSQGEILWQKDIEGIKYASHIASDGASGIIYIVDDSGMQRVDAEGNLVWDRPEFLVENPVVGLRIISDGSGGAFVSIKGRKGDKSVYVQRIDGEGNCPWSQRAVSIFYRSSEEASTFAG</sequence>
<name>X1R3A1_9ZZZZ</name>
<protein>
    <recommendedName>
        <fullName evidence="2">Bulb-type lectin domain-containing protein</fullName>
    </recommendedName>
</protein>
<comment type="caution">
    <text evidence="1">The sequence shown here is derived from an EMBL/GenBank/DDBJ whole genome shotgun (WGS) entry which is preliminary data.</text>
</comment>
<proteinExistence type="predicted"/>
<accession>X1R3A1</accession>
<dbReference type="AlphaFoldDB" id="X1R3A1"/>
<gene>
    <name evidence="1" type="ORF">S06H3_64087</name>
</gene>
<feature type="non-terminal residue" evidence="1">
    <location>
        <position position="126"/>
    </location>
</feature>
<evidence type="ECO:0008006" key="2">
    <source>
        <dbReference type="Google" id="ProtNLM"/>
    </source>
</evidence>
<dbReference type="EMBL" id="BARV01042692">
    <property type="protein sequence ID" value="GAI50069.1"/>
    <property type="molecule type" value="Genomic_DNA"/>
</dbReference>
<feature type="non-terminal residue" evidence="1">
    <location>
        <position position="1"/>
    </location>
</feature>